<evidence type="ECO:0000313" key="1">
    <source>
        <dbReference type="EMBL" id="KAA8895105.1"/>
    </source>
</evidence>
<accession>A0A5J5EHC0</accession>
<dbReference type="Proteomes" id="UP000326924">
    <property type="component" value="Unassembled WGS sequence"/>
</dbReference>
<name>A0A5J5EHC0_9PEZI</name>
<dbReference type="AlphaFoldDB" id="A0A5J5EHC0"/>
<keyword evidence="2" id="KW-1185">Reference proteome</keyword>
<reference evidence="1 2" key="1">
    <citation type="submission" date="2019-09" db="EMBL/GenBank/DDBJ databases">
        <title>Draft genome of the ectomycorrhizal ascomycete Sphaerosporella brunnea.</title>
        <authorList>
            <consortium name="DOE Joint Genome Institute"/>
            <person name="Benucci G.M."/>
            <person name="Marozzi G."/>
            <person name="Antonielli L."/>
            <person name="Sanchez S."/>
            <person name="Marco P."/>
            <person name="Wang X."/>
            <person name="Falini L.B."/>
            <person name="Barry K."/>
            <person name="Haridas S."/>
            <person name="Lipzen A."/>
            <person name="Labutti K."/>
            <person name="Grigoriev I.V."/>
            <person name="Murat C."/>
            <person name="Martin F."/>
            <person name="Albertini E."/>
            <person name="Donnini D."/>
            <person name="Bonito G."/>
        </authorList>
    </citation>
    <scope>NUCLEOTIDE SEQUENCE [LARGE SCALE GENOMIC DNA]</scope>
    <source>
        <strain evidence="1 2">Sb_GMNB300</strain>
    </source>
</reference>
<dbReference type="EMBL" id="VXIS01000287">
    <property type="protein sequence ID" value="KAA8895105.1"/>
    <property type="molecule type" value="Genomic_DNA"/>
</dbReference>
<comment type="caution">
    <text evidence="1">The sequence shown here is derived from an EMBL/GenBank/DDBJ whole genome shotgun (WGS) entry which is preliminary data.</text>
</comment>
<gene>
    <name evidence="1" type="ORF">FN846DRAFT_997744</name>
</gene>
<sequence length="221" mass="24338">MKPDVRPGPRRFSVAEWSQNGDNQMPVVLRTLLDRERSNPDRKIVGRRSATRPAIVASLVLSPSHKKRLTSAVAIPIVPEKYGICLPDHTDPTEWIAAQRPHAPSPRTEGANPVTGSSALLVLAVKAFYAVGNCIKEYQGLKDTLTNGIEIQRTLFLNHLNSLLDEVVDKETKERLLDPETLEDESIKVQPASVNNTLKKVLSLLSCPAITIDKPKASIVQ</sequence>
<organism evidence="1 2">
    <name type="scientific">Sphaerosporella brunnea</name>
    <dbReference type="NCBI Taxonomy" id="1250544"/>
    <lineage>
        <taxon>Eukaryota</taxon>
        <taxon>Fungi</taxon>
        <taxon>Dikarya</taxon>
        <taxon>Ascomycota</taxon>
        <taxon>Pezizomycotina</taxon>
        <taxon>Pezizomycetes</taxon>
        <taxon>Pezizales</taxon>
        <taxon>Pyronemataceae</taxon>
        <taxon>Sphaerosporella</taxon>
    </lineage>
</organism>
<proteinExistence type="predicted"/>
<dbReference type="InParanoid" id="A0A5J5EHC0"/>
<evidence type="ECO:0000313" key="2">
    <source>
        <dbReference type="Proteomes" id="UP000326924"/>
    </source>
</evidence>
<protein>
    <submittedName>
        <fullName evidence="1">Uncharacterized protein</fullName>
    </submittedName>
</protein>